<feature type="region of interest" description="Disordered" evidence="1">
    <location>
        <begin position="1"/>
        <end position="32"/>
    </location>
</feature>
<accession>A0AA87XSK4</accession>
<comment type="caution">
    <text evidence="2">The sequence shown here is derived from an EMBL/GenBank/DDBJ whole genome shotgun (WGS) entry which is preliminary data.</text>
</comment>
<feature type="compositionally biased region" description="Basic and acidic residues" evidence="1">
    <location>
        <begin position="13"/>
        <end position="32"/>
    </location>
</feature>
<evidence type="ECO:0000313" key="3">
    <source>
        <dbReference type="Proteomes" id="UP000628442"/>
    </source>
</evidence>
<protein>
    <submittedName>
        <fullName evidence="2">Uncharacterized protein</fullName>
    </submittedName>
</protein>
<reference evidence="2" key="2">
    <citation type="submission" date="2022-12" db="EMBL/GenBank/DDBJ databases">
        <authorList>
            <person name="Sun Q."/>
            <person name="Kim S."/>
        </authorList>
    </citation>
    <scope>NUCLEOTIDE SEQUENCE</scope>
    <source>
        <strain evidence="2">KCTC 12343</strain>
    </source>
</reference>
<organism evidence="2 3">
    <name type="scientific">Pseudoduganella albidiflava</name>
    <dbReference type="NCBI Taxonomy" id="321983"/>
    <lineage>
        <taxon>Bacteria</taxon>
        <taxon>Pseudomonadati</taxon>
        <taxon>Pseudomonadota</taxon>
        <taxon>Betaproteobacteria</taxon>
        <taxon>Burkholderiales</taxon>
        <taxon>Oxalobacteraceae</taxon>
        <taxon>Telluria group</taxon>
        <taxon>Pseudoduganella</taxon>
    </lineage>
</organism>
<dbReference type="AlphaFoldDB" id="A0AA87XSK4"/>
<dbReference type="EMBL" id="BMWV01000001">
    <property type="protein sequence ID" value="GGY27924.1"/>
    <property type="molecule type" value="Genomic_DNA"/>
</dbReference>
<proteinExistence type="predicted"/>
<evidence type="ECO:0000313" key="2">
    <source>
        <dbReference type="EMBL" id="GGY27924.1"/>
    </source>
</evidence>
<evidence type="ECO:0000256" key="1">
    <source>
        <dbReference type="SAM" id="MobiDB-lite"/>
    </source>
</evidence>
<dbReference type="Proteomes" id="UP000628442">
    <property type="component" value="Unassembled WGS sequence"/>
</dbReference>
<gene>
    <name evidence="2" type="ORF">GCM10007387_07490</name>
</gene>
<name>A0AA87XSK4_9BURK</name>
<sequence length="96" mass="10720">MGENRNRSGTMTDLDRRATDAAHDDTAQSRADRLRAEQVEVGLVMQEMLGTRAAAGYLCEKSISIDIATRVLTRPWERRWRSSVNLASFEAVPAIV</sequence>
<reference evidence="2" key="1">
    <citation type="journal article" date="2014" name="Int. J. Syst. Evol. Microbiol.">
        <title>Complete genome sequence of Corynebacterium casei LMG S-19264T (=DSM 44701T), isolated from a smear-ripened cheese.</title>
        <authorList>
            <consortium name="US DOE Joint Genome Institute (JGI-PGF)"/>
            <person name="Walter F."/>
            <person name="Albersmeier A."/>
            <person name="Kalinowski J."/>
            <person name="Ruckert C."/>
        </authorList>
    </citation>
    <scope>NUCLEOTIDE SEQUENCE</scope>
    <source>
        <strain evidence="2">KCTC 12343</strain>
    </source>
</reference>